<evidence type="ECO:0000313" key="4">
    <source>
        <dbReference type="Proteomes" id="UP000250079"/>
    </source>
</evidence>
<gene>
    <name evidence="2" type="ORF">IMCC3135_01060</name>
    <name evidence="3" type="ORF">IMCC3135_32885</name>
</gene>
<accession>A0A2Z2NYV8</accession>
<dbReference type="Proteomes" id="UP000250079">
    <property type="component" value="Chromosome"/>
</dbReference>
<evidence type="ECO:0000313" key="2">
    <source>
        <dbReference type="EMBL" id="ASJ70334.1"/>
    </source>
</evidence>
<dbReference type="KEGG" id="gai:IMCC3135_01060"/>
<dbReference type="EMBL" id="CP018632">
    <property type="protein sequence ID" value="ASJ76622.1"/>
    <property type="molecule type" value="Genomic_DNA"/>
</dbReference>
<evidence type="ECO:0000313" key="3">
    <source>
        <dbReference type="EMBL" id="ASJ76622.1"/>
    </source>
</evidence>
<reference evidence="3 4" key="1">
    <citation type="submission" date="2016-12" db="EMBL/GenBank/DDBJ databases">
        <authorList>
            <person name="Song W.-J."/>
            <person name="Kurnit D.M."/>
        </authorList>
    </citation>
    <scope>NUCLEOTIDE SEQUENCE [LARGE SCALE GENOMIC DNA]</scope>
    <source>
        <strain evidence="3 4">IMCC3135</strain>
    </source>
</reference>
<dbReference type="EMBL" id="CP018632">
    <property type="protein sequence ID" value="ASJ70334.1"/>
    <property type="molecule type" value="Genomic_DNA"/>
</dbReference>
<protein>
    <submittedName>
        <fullName evidence="3">Uncharacterized protein</fullName>
    </submittedName>
</protein>
<proteinExistence type="predicted"/>
<keyword evidence="4" id="KW-1185">Reference proteome</keyword>
<name>A0A2Z2NYV8_9GAMM</name>
<organism evidence="3 4">
    <name type="scientific">Granulosicoccus antarcticus IMCC3135</name>
    <dbReference type="NCBI Taxonomy" id="1192854"/>
    <lineage>
        <taxon>Bacteria</taxon>
        <taxon>Pseudomonadati</taxon>
        <taxon>Pseudomonadota</taxon>
        <taxon>Gammaproteobacteria</taxon>
        <taxon>Chromatiales</taxon>
        <taxon>Granulosicoccaceae</taxon>
        <taxon>Granulosicoccus</taxon>
    </lineage>
</organism>
<evidence type="ECO:0000256" key="1">
    <source>
        <dbReference type="SAM" id="MobiDB-lite"/>
    </source>
</evidence>
<dbReference type="AlphaFoldDB" id="A0A2Z2NYV8"/>
<sequence length="175" mass="19457">MISCRLLSGQSYTWSDNYAGYFDHSTQAPAQATVTQNPTVGYCSTWLADRTLQTLRQTKLQVRYWPGTRPEVLLVDQPHGGTPRHGLRPTRHSAASGRVSCQLSRDPRQARSIVRDQSGVVAPSGTVLGAGGECLIYHAHRHLRYHCRRNTDGQHARGLVARAHRFLPPCGGVYR</sequence>
<dbReference type="KEGG" id="gai:IMCC3135_32885"/>
<feature type="region of interest" description="Disordered" evidence="1">
    <location>
        <begin position="76"/>
        <end position="98"/>
    </location>
</feature>